<evidence type="ECO:0000313" key="3">
    <source>
        <dbReference type="EMBL" id="KWD92932.1"/>
    </source>
</evidence>
<name>A0A107EKL3_9BURK</name>
<dbReference type="InterPro" id="IPR025388">
    <property type="entry name" value="Alginate_export_dom"/>
</dbReference>
<proteinExistence type="predicted"/>
<comment type="caution">
    <text evidence="3">The sequence shown here is derived from an EMBL/GenBank/DDBJ whole genome shotgun (WGS) entry which is preliminary data.</text>
</comment>
<evidence type="ECO:0000259" key="2">
    <source>
        <dbReference type="Pfam" id="PF13372"/>
    </source>
</evidence>
<dbReference type="EMBL" id="LPIX01000105">
    <property type="protein sequence ID" value="KWD92932.1"/>
    <property type="molecule type" value="Genomic_DNA"/>
</dbReference>
<feature type="region of interest" description="Disordered" evidence="1">
    <location>
        <begin position="106"/>
        <end position="134"/>
    </location>
</feature>
<dbReference type="InterPro" id="IPR053728">
    <property type="entry name" value="Alginate_Permeability_Chnl"/>
</dbReference>
<evidence type="ECO:0000313" key="4">
    <source>
        <dbReference type="Proteomes" id="UP000062998"/>
    </source>
</evidence>
<organism evidence="3 4">
    <name type="scientific">Burkholderia ubonensis</name>
    <dbReference type="NCBI Taxonomy" id="101571"/>
    <lineage>
        <taxon>Bacteria</taxon>
        <taxon>Pseudomonadati</taxon>
        <taxon>Pseudomonadota</taxon>
        <taxon>Betaproteobacteria</taxon>
        <taxon>Burkholderiales</taxon>
        <taxon>Burkholderiaceae</taxon>
        <taxon>Burkholderia</taxon>
        <taxon>Burkholderia cepacia complex</taxon>
    </lineage>
</organism>
<sequence>MQAIALGTDDLPLARDVAGSPERSTTAVAMKPAAAITLASAGPALAPPIDATATPPADPTSTWATLPLQSADPLAMPAADPVTMPAARGPAAADSVIGPLAQFEVPSPKPGEAAAPASPPWGDAPRPRSSGGGAAAAPFVQTLTYEWAIGSESDITYRRNADLDRRLRDGSLVFGPQINGYVIYRPRPWLEMMLEMFAQKEIAVEPKFETLPNGERQRTPRRAWSLAVDQAFVTFKRLGPFEFTVGRRNFEDERHWLYDTSLDVALLRMKLGKVQTELSFGRKDWVNGDVFDPQRPTRINNTMLYVDYRGIEDIRLAAYTIYRNDRTGLDGKPLLFGARAYGMTSDRFNFWSEFAMLRGKDELNRNFRGYAFDVGTTYRFPHLPLAPAITLGYAYGSGDDGPGSSVNHEFRQTGLESNEWKMAGFTKFKYYGEVLDPELSNLQIFTVGLGLRLAPKVFLDLVYHKYRLNRIAAQIRNWALTAEMNQVDTHLSKDVGDELDVVLGLRGLFGIRRLGLDLRFGWFFPGRAFLRNEGTEESPRIRRADKGIFALAKFWW</sequence>
<dbReference type="Pfam" id="PF13372">
    <property type="entry name" value="Alginate_exp"/>
    <property type="match status" value="1"/>
</dbReference>
<dbReference type="Proteomes" id="UP000062998">
    <property type="component" value="Unassembled WGS sequence"/>
</dbReference>
<protein>
    <recommendedName>
        <fullName evidence="2">Alginate export domain-containing protein</fullName>
    </recommendedName>
</protein>
<accession>A0A107EKL3</accession>
<gene>
    <name evidence="3" type="ORF">WL73_28235</name>
</gene>
<evidence type="ECO:0000256" key="1">
    <source>
        <dbReference type="SAM" id="MobiDB-lite"/>
    </source>
</evidence>
<feature type="domain" description="Alginate export" evidence="2">
    <location>
        <begin position="148"/>
        <end position="540"/>
    </location>
</feature>
<dbReference type="Gene3D" id="2.40.160.100">
    <property type="match status" value="1"/>
</dbReference>
<reference evidence="3 4" key="1">
    <citation type="submission" date="2015-11" db="EMBL/GenBank/DDBJ databases">
        <title>Expanding the genomic diversity of Burkholderia species for the development of highly accurate diagnostics.</title>
        <authorList>
            <person name="Sahl J."/>
            <person name="Keim P."/>
            <person name="Wagner D."/>
        </authorList>
    </citation>
    <scope>NUCLEOTIDE SEQUENCE [LARGE SCALE GENOMIC DNA]</scope>
    <source>
        <strain evidence="3 4">MSMB2167WGS</strain>
    </source>
</reference>
<dbReference type="AlphaFoldDB" id="A0A107EKL3"/>
<feature type="region of interest" description="Disordered" evidence="1">
    <location>
        <begin position="45"/>
        <end position="64"/>
    </location>
</feature>
<dbReference type="OrthoDB" id="7869509at2"/>